<dbReference type="InterPro" id="IPR031100">
    <property type="entry name" value="LOG_fam"/>
</dbReference>
<name>A0A9Q8FR28_9STAP</name>
<dbReference type="AlphaFoldDB" id="A0A9Q8FR28"/>
<keyword evidence="2" id="KW-0203">Cytokinin biosynthesis</keyword>
<dbReference type="PANTHER" id="PTHR31223:SF70">
    <property type="entry name" value="LOG FAMILY PROTEIN YJL055W"/>
    <property type="match status" value="1"/>
</dbReference>
<dbReference type="RefSeq" id="WP_133416483.1">
    <property type="nucleotide sequence ID" value="NZ_SCWD01000001.1"/>
</dbReference>
<comment type="similarity">
    <text evidence="1 2">Belongs to the LOG family.</text>
</comment>
<dbReference type="PANTHER" id="PTHR31223">
    <property type="entry name" value="LOG FAMILY PROTEIN YJL055W"/>
    <property type="match status" value="1"/>
</dbReference>
<dbReference type="NCBIfam" id="TIGR00730">
    <property type="entry name" value="Rossman fold protein, TIGR00730 family"/>
    <property type="match status" value="1"/>
</dbReference>
<keyword evidence="4" id="KW-1185">Reference proteome</keyword>
<dbReference type="EMBL" id="SCWD01000001">
    <property type="protein sequence ID" value="TDM03619.1"/>
    <property type="molecule type" value="Genomic_DNA"/>
</dbReference>
<evidence type="ECO:0000313" key="4">
    <source>
        <dbReference type="Proteomes" id="UP000295280"/>
    </source>
</evidence>
<evidence type="ECO:0000313" key="3">
    <source>
        <dbReference type="EMBL" id="TDM03619.1"/>
    </source>
</evidence>
<dbReference type="GO" id="GO:0005829">
    <property type="term" value="C:cytosol"/>
    <property type="evidence" value="ECO:0007669"/>
    <property type="project" value="TreeGrafter"/>
</dbReference>
<gene>
    <name evidence="3" type="ORF">ERX40_00165</name>
</gene>
<sequence>MKSVAVFCGSRSGAEIYTHQAQSLGRYLAENHIRLIYGGGNVGLMGTIADSVLEHGGEVIGVIPQFLCDKEVAHDRLTELHIVGTMHDRKKMMADLSDGFIMMPGGAGTLEEFFEIFTWAQLNLHNKPIGVYNIEGYYQTLRQMLTEMHDKGFLDERYLTLATFEDQPDLLIESMTLCQ</sequence>
<proteinExistence type="inferred from homology"/>
<dbReference type="Pfam" id="PF03641">
    <property type="entry name" value="Lysine_decarbox"/>
    <property type="match status" value="1"/>
</dbReference>
<protein>
    <recommendedName>
        <fullName evidence="2">Cytokinin riboside 5'-monophosphate phosphoribohydrolase</fullName>
        <ecNumber evidence="2">3.2.2.n1</ecNumber>
    </recommendedName>
</protein>
<keyword evidence="2" id="KW-0378">Hydrolase</keyword>
<dbReference type="GO" id="GO:0009691">
    <property type="term" value="P:cytokinin biosynthetic process"/>
    <property type="evidence" value="ECO:0007669"/>
    <property type="project" value="UniProtKB-UniRule"/>
</dbReference>
<reference evidence="3 4" key="1">
    <citation type="submission" date="2019-01" db="EMBL/GenBank/DDBJ databases">
        <title>Draft genome sequences of the type strains of six Macrococcus species.</title>
        <authorList>
            <person name="Mazhar S."/>
            <person name="Altermann E."/>
            <person name="Hill C."/>
            <person name="Mcauliffe O."/>
        </authorList>
    </citation>
    <scope>NUCLEOTIDE SEQUENCE [LARGE SCALE GENOMIC DNA]</scope>
    <source>
        <strain evidence="3 4">ATCC 51828</strain>
    </source>
</reference>
<dbReference type="EC" id="3.2.2.n1" evidence="2"/>
<dbReference type="Gene3D" id="3.40.50.450">
    <property type="match status" value="1"/>
</dbReference>
<dbReference type="GO" id="GO:0016799">
    <property type="term" value="F:hydrolase activity, hydrolyzing N-glycosyl compounds"/>
    <property type="evidence" value="ECO:0007669"/>
    <property type="project" value="TreeGrafter"/>
</dbReference>
<evidence type="ECO:0000256" key="1">
    <source>
        <dbReference type="ARBA" id="ARBA00006763"/>
    </source>
</evidence>
<evidence type="ECO:0000256" key="2">
    <source>
        <dbReference type="RuleBase" id="RU363015"/>
    </source>
</evidence>
<dbReference type="Proteomes" id="UP000295280">
    <property type="component" value="Unassembled WGS sequence"/>
</dbReference>
<dbReference type="OrthoDB" id="9801098at2"/>
<dbReference type="InterPro" id="IPR005269">
    <property type="entry name" value="LOG"/>
</dbReference>
<accession>A0A9Q8FR28</accession>
<dbReference type="SUPFAM" id="SSF102405">
    <property type="entry name" value="MCP/YpsA-like"/>
    <property type="match status" value="1"/>
</dbReference>
<comment type="caution">
    <text evidence="3">The sequence shown here is derived from an EMBL/GenBank/DDBJ whole genome shotgun (WGS) entry which is preliminary data.</text>
</comment>
<organism evidence="3 4">
    <name type="scientific">Macrococcus carouselicus</name>
    <dbReference type="NCBI Taxonomy" id="69969"/>
    <lineage>
        <taxon>Bacteria</taxon>
        <taxon>Bacillati</taxon>
        <taxon>Bacillota</taxon>
        <taxon>Bacilli</taxon>
        <taxon>Bacillales</taxon>
        <taxon>Staphylococcaceae</taxon>
        <taxon>Macrococcus</taxon>
    </lineage>
</organism>